<protein>
    <recommendedName>
        <fullName evidence="2">FCP1 homology domain-containing protein</fullName>
    </recommendedName>
</protein>
<dbReference type="InterPro" id="IPR010708">
    <property type="entry name" value="5'(3')-deoxyribonucleotidase"/>
</dbReference>
<sequence>MNRVAIDIDETLVHFLPNLAKYHGRHLPSGKYSYVYRNIFDIPEHKSRKMVLDFYNSEEFYNLKPIIGARKKLEEIRKKAHKVYVVSGRQDVVREKSELWLETYFPGIFDDLILTNSYTIDEIPKVEICKSLKIDTIIDDDYKVCLECMRNGVKPYNYTHYPMYPWTSESDLSLLNWHSLEVK</sequence>
<dbReference type="AlphaFoldDB" id="A0A6C0JVL3"/>
<dbReference type="GO" id="GO:0008253">
    <property type="term" value="F:5'-nucleotidase activity"/>
    <property type="evidence" value="ECO:0007669"/>
    <property type="project" value="InterPro"/>
</dbReference>
<name>A0A6C0JVL3_9ZZZZ</name>
<accession>A0A6C0JVL3</accession>
<evidence type="ECO:0008006" key="2">
    <source>
        <dbReference type="Google" id="ProtNLM"/>
    </source>
</evidence>
<dbReference type="GO" id="GO:0009264">
    <property type="term" value="P:deoxyribonucleotide catabolic process"/>
    <property type="evidence" value="ECO:0007669"/>
    <property type="project" value="InterPro"/>
</dbReference>
<organism evidence="1">
    <name type="scientific">viral metagenome</name>
    <dbReference type="NCBI Taxonomy" id="1070528"/>
    <lineage>
        <taxon>unclassified sequences</taxon>
        <taxon>metagenomes</taxon>
        <taxon>organismal metagenomes</taxon>
    </lineage>
</organism>
<dbReference type="PANTHER" id="PTHR35134:SF2">
    <property type="entry name" value="NUCLEOTIDASE YQFW-RELATED"/>
    <property type="match status" value="1"/>
</dbReference>
<dbReference type="SUPFAM" id="SSF56784">
    <property type="entry name" value="HAD-like"/>
    <property type="match status" value="1"/>
</dbReference>
<evidence type="ECO:0000313" key="1">
    <source>
        <dbReference type="EMBL" id="QHU08961.1"/>
    </source>
</evidence>
<dbReference type="InterPro" id="IPR036412">
    <property type="entry name" value="HAD-like_sf"/>
</dbReference>
<dbReference type="EMBL" id="MN740700">
    <property type="protein sequence ID" value="QHU08961.1"/>
    <property type="molecule type" value="Genomic_DNA"/>
</dbReference>
<dbReference type="Pfam" id="PF06941">
    <property type="entry name" value="NT5C"/>
    <property type="match status" value="1"/>
</dbReference>
<proteinExistence type="predicted"/>
<dbReference type="InterPro" id="IPR023214">
    <property type="entry name" value="HAD_sf"/>
</dbReference>
<dbReference type="Gene3D" id="3.40.50.1000">
    <property type="entry name" value="HAD superfamily/HAD-like"/>
    <property type="match status" value="1"/>
</dbReference>
<reference evidence="1" key="1">
    <citation type="journal article" date="2020" name="Nature">
        <title>Giant virus diversity and host interactions through global metagenomics.</title>
        <authorList>
            <person name="Schulz F."/>
            <person name="Roux S."/>
            <person name="Paez-Espino D."/>
            <person name="Jungbluth S."/>
            <person name="Walsh D.A."/>
            <person name="Denef V.J."/>
            <person name="McMahon K.D."/>
            <person name="Konstantinidis K.T."/>
            <person name="Eloe-Fadrosh E.A."/>
            <person name="Kyrpides N.C."/>
            <person name="Woyke T."/>
        </authorList>
    </citation>
    <scope>NUCLEOTIDE SEQUENCE</scope>
    <source>
        <strain evidence="1">GVMAG-S-1064190-84</strain>
    </source>
</reference>
<dbReference type="InterPro" id="IPR052419">
    <property type="entry name" value="5_3-deoxyribonucleotidase-like"/>
</dbReference>
<dbReference type="PANTHER" id="PTHR35134">
    <property type="entry name" value="NUCLEOTIDASE YQFW-RELATED"/>
    <property type="match status" value="1"/>
</dbReference>